<dbReference type="InterPro" id="IPR057156">
    <property type="entry name" value="DUF7834"/>
</dbReference>
<evidence type="ECO:0000259" key="1">
    <source>
        <dbReference type="Pfam" id="PF03235"/>
    </source>
</evidence>
<dbReference type="PANTHER" id="PTHR35149:SF2">
    <property type="entry name" value="DUF262 DOMAIN-CONTAINING PROTEIN"/>
    <property type="match status" value="1"/>
</dbReference>
<evidence type="ECO:0000259" key="2">
    <source>
        <dbReference type="Pfam" id="PF25202"/>
    </source>
</evidence>
<dbReference type="EMBL" id="FMYW01000005">
    <property type="protein sequence ID" value="SDC32654.1"/>
    <property type="molecule type" value="Genomic_DNA"/>
</dbReference>
<gene>
    <name evidence="3" type="ORF">SAMN04487864_10520</name>
</gene>
<dbReference type="AlphaFoldDB" id="A0A1G6KNV7"/>
<feature type="domain" description="GmrSD restriction endonucleases N-terminal" evidence="1">
    <location>
        <begin position="9"/>
        <end position="176"/>
    </location>
</feature>
<feature type="domain" description="DUF7834" evidence="2">
    <location>
        <begin position="186"/>
        <end position="399"/>
    </location>
</feature>
<dbReference type="Pfam" id="PF03235">
    <property type="entry name" value="GmrSD_N"/>
    <property type="match status" value="1"/>
</dbReference>
<name>A0A1G6KNV7_9FIRM</name>
<dbReference type="RefSeq" id="WP_093729963.1">
    <property type="nucleotide sequence ID" value="NZ_FMYW01000005.1"/>
</dbReference>
<organism evidence="3 4">
    <name type="scientific">Succiniclasticum ruminis</name>
    <dbReference type="NCBI Taxonomy" id="40841"/>
    <lineage>
        <taxon>Bacteria</taxon>
        <taxon>Bacillati</taxon>
        <taxon>Bacillota</taxon>
        <taxon>Negativicutes</taxon>
        <taxon>Acidaminococcales</taxon>
        <taxon>Acidaminococcaceae</taxon>
        <taxon>Succiniclasticum</taxon>
    </lineage>
</organism>
<dbReference type="PANTHER" id="PTHR35149">
    <property type="entry name" value="SLL5132 PROTEIN"/>
    <property type="match status" value="1"/>
</dbReference>
<keyword evidence="4" id="KW-1185">Reference proteome</keyword>
<dbReference type="InterPro" id="IPR004919">
    <property type="entry name" value="GmrSD_N"/>
</dbReference>
<sequence length="423" mass="49803">MAEIKCIRDLLKMDLDIPGYQRPYKWNIRNIVDLLNDIGDAINDAETYGSSFKYRIGTIILHRNKKGKMDIVDGQQRIISLVLLLKYLEPSFVCSILNIDFTNKVTQANIHKNYRFIEEWFSLKKEVKRKYLDAFEKILEVVVISVDKVAEAFQLFDSQNTRGKELDPHDLLKAYHLREMKKYPYEMEHAVTKWEAKDTKDIRNLFKVYLFPVWNWSRGIKTKPFTAKEIDTYKGITEDKGYSYARRAGKAMPYFQITEPFLAGNDFFEMVDHYLWLLDDVQREMERNTAFEVFETILKKETGSVGFSYTRDLFYCALLCYYDKFHNFDELAVKKLFTWAYMLRVDMVNLGYDSINKYAVGEKNDRYTNSIPIFAKINVARLHTDIAGIHVKVIRNTDKASGEKWDWLYDKLKEINGLTGVSE</sequence>
<dbReference type="Proteomes" id="UP000198943">
    <property type="component" value="Unassembled WGS sequence"/>
</dbReference>
<accession>A0A1G6KNV7</accession>
<reference evidence="4" key="1">
    <citation type="submission" date="2016-10" db="EMBL/GenBank/DDBJ databases">
        <authorList>
            <person name="Varghese N."/>
            <person name="Submissions S."/>
        </authorList>
    </citation>
    <scope>NUCLEOTIDE SEQUENCE [LARGE SCALE GENOMIC DNA]</scope>
    <source>
        <strain evidence="4">DSM 11005</strain>
    </source>
</reference>
<dbReference type="OrthoDB" id="9770340at2"/>
<evidence type="ECO:0000313" key="4">
    <source>
        <dbReference type="Proteomes" id="UP000198943"/>
    </source>
</evidence>
<evidence type="ECO:0000313" key="3">
    <source>
        <dbReference type="EMBL" id="SDC32654.1"/>
    </source>
</evidence>
<protein>
    <submittedName>
        <fullName evidence="3">Uncharacterized protein</fullName>
    </submittedName>
</protein>
<dbReference type="Pfam" id="PF25202">
    <property type="entry name" value="DUF7834"/>
    <property type="match status" value="1"/>
</dbReference>
<proteinExistence type="predicted"/>